<accession>A0A7W4I8R7</accession>
<name>A0A7W4I8R7_GLUDI</name>
<dbReference type="Proteomes" id="UP000550787">
    <property type="component" value="Unassembled WGS sequence"/>
</dbReference>
<organism evidence="2 3">
    <name type="scientific">Gluconacetobacter diazotrophicus</name>
    <name type="common">Acetobacter diazotrophicus</name>
    <dbReference type="NCBI Taxonomy" id="33996"/>
    <lineage>
        <taxon>Bacteria</taxon>
        <taxon>Pseudomonadati</taxon>
        <taxon>Pseudomonadota</taxon>
        <taxon>Alphaproteobacteria</taxon>
        <taxon>Acetobacterales</taxon>
        <taxon>Acetobacteraceae</taxon>
        <taxon>Gluconacetobacter</taxon>
    </lineage>
</organism>
<feature type="compositionally biased region" description="Basic and acidic residues" evidence="1">
    <location>
        <begin position="418"/>
        <end position="440"/>
    </location>
</feature>
<evidence type="ECO:0000313" key="2">
    <source>
        <dbReference type="EMBL" id="MBB2158379.1"/>
    </source>
</evidence>
<evidence type="ECO:0000256" key="1">
    <source>
        <dbReference type="SAM" id="MobiDB-lite"/>
    </source>
</evidence>
<feature type="compositionally biased region" description="Low complexity" evidence="1">
    <location>
        <begin position="379"/>
        <end position="390"/>
    </location>
</feature>
<sequence length="654" mass="72026">MALPYSDAAREAFVRAINIPPANVTARRTQAVVADDDLPTEADRARFERDDDRIEDDRYADQQHDEDILGMADDDLPTEEDRERHERDEELDEREEEQRAHEDSEFDEGAEQWAAGQSDEDSYDPRMDPTLSDDEFLGLLSPRGLAEQVNERTEAYDSALAGPEWKTVDLWPGERTDNLHDLAELALERAHNEAFHRAMNPENTAQDTEYLAALTPESLASEMRLRQEFISENNDIDAPTREAATQALDRARDMSARREQVQRQEWAEYGGVMPGVIDAADYEATADREYLEGLSEADIGVEMSERSAEHRNAVADAQEIFIEGHSSERIDLARGRLERAENVVRHQRVAQDSRSSAMDGLAARLETIGQPQNARKQAAESPATAAPATTKYRSPAAFDEKIDAAVRSRSAGDIQTAIDRRRSSPAKSEAKPPKSAAEDKRALAGMGRLELADTIASRGAALAASRREGQPDNVRLAKQHYFERAVGESMARDRHQADVAKMWMRGAVQAHMSGEKPNILPDRQADSAALAKMSDKDLAREVGLRARAADVANAAGSPDREAANAAFMAAADQVVGRAQAQVAEWREERRAGLEPTAVDLPVVAESAPGKVDADSISPREPVRSPLCDAMDAAERQAATQPQVANHDEPTMSAK</sequence>
<dbReference type="EMBL" id="JABEQG010000080">
    <property type="protein sequence ID" value="MBB2158379.1"/>
    <property type="molecule type" value="Genomic_DNA"/>
</dbReference>
<protein>
    <submittedName>
        <fullName evidence="2">Uncharacterized protein</fullName>
    </submittedName>
</protein>
<feature type="region of interest" description="Disordered" evidence="1">
    <location>
        <begin position="26"/>
        <end position="135"/>
    </location>
</feature>
<dbReference type="RefSeq" id="WP_183116720.1">
    <property type="nucleotide sequence ID" value="NZ_JABEQG010000080.1"/>
</dbReference>
<feature type="compositionally biased region" description="Basic and acidic residues" evidence="1">
    <location>
        <begin position="41"/>
        <end position="67"/>
    </location>
</feature>
<gene>
    <name evidence="2" type="ORF">HLH33_19145</name>
</gene>
<feature type="region of interest" description="Disordered" evidence="1">
    <location>
        <begin position="604"/>
        <end position="654"/>
    </location>
</feature>
<evidence type="ECO:0000313" key="3">
    <source>
        <dbReference type="Proteomes" id="UP000550787"/>
    </source>
</evidence>
<dbReference type="AlphaFoldDB" id="A0A7W4I8R7"/>
<feature type="region of interest" description="Disordered" evidence="1">
    <location>
        <begin position="409"/>
        <end position="440"/>
    </location>
</feature>
<feature type="compositionally biased region" description="Basic and acidic residues" evidence="1">
    <location>
        <begin position="645"/>
        <end position="654"/>
    </location>
</feature>
<comment type="caution">
    <text evidence="2">The sequence shown here is derived from an EMBL/GenBank/DDBJ whole genome shotgun (WGS) entry which is preliminary data.</text>
</comment>
<proteinExistence type="predicted"/>
<reference evidence="2 3" key="1">
    <citation type="submission" date="2020-04" db="EMBL/GenBank/DDBJ databases">
        <title>Description of novel Gluconacetobacter.</title>
        <authorList>
            <person name="Sombolestani A."/>
        </authorList>
    </citation>
    <scope>NUCLEOTIDE SEQUENCE [LARGE SCALE GENOMIC DNA]</scope>
    <source>
        <strain evidence="2 3">LMG 7603</strain>
    </source>
</reference>
<feature type="region of interest" description="Disordered" evidence="1">
    <location>
        <begin position="370"/>
        <end position="396"/>
    </location>
</feature>
<feature type="compositionally biased region" description="Basic and acidic residues" evidence="1">
    <location>
        <begin position="79"/>
        <end position="88"/>
    </location>
</feature>